<dbReference type="Proteomes" id="UP000030011">
    <property type="component" value="Unassembled WGS sequence"/>
</dbReference>
<keyword evidence="2" id="KW-0812">Transmembrane</keyword>
<feature type="region of interest" description="Disordered" evidence="1">
    <location>
        <begin position="1"/>
        <end position="32"/>
    </location>
</feature>
<dbReference type="RefSeq" id="WP_035903459.1">
    <property type="nucleotide sequence ID" value="NZ_AVPK01000003.1"/>
</dbReference>
<organism evidence="3 4">
    <name type="scientific">Knoellia subterranea KCTC 19937</name>
    <dbReference type="NCBI Taxonomy" id="1385521"/>
    <lineage>
        <taxon>Bacteria</taxon>
        <taxon>Bacillati</taxon>
        <taxon>Actinomycetota</taxon>
        <taxon>Actinomycetes</taxon>
        <taxon>Micrococcales</taxon>
        <taxon>Intrasporangiaceae</taxon>
        <taxon>Knoellia</taxon>
    </lineage>
</organism>
<evidence type="ECO:0000313" key="4">
    <source>
        <dbReference type="Proteomes" id="UP000030011"/>
    </source>
</evidence>
<sequence length="246" mass="25944">MAPSGSGSKKARASARTASDRVSQMRKEQQKKDRQRMLAIWGAAAVTIAIIAGAVTFAVIQGNANKPDLSAVKSFDYPSGNHTTDPVAYKENPPVGGEHNPVWLNCGVYDSPVPKENAVHSLEHGAVWVTYRPDLPQADFDKLKSVIPDSYMVLSPYEGLPSPVVASAWGKQIQLTGANDNRLEAFIKEYRQGPQTPEPGALCTNGTDGTDDNATPQVPMSPSASPSASASATSSAPVSPSPTASK</sequence>
<gene>
    <name evidence="3" type="ORF">N803_09520</name>
</gene>
<feature type="compositionally biased region" description="Basic and acidic residues" evidence="1">
    <location>
        <begin position="23"/>
        <end position="32"/>
    </location>
</feature>
<keyword evidence="2" id="KW-0472">Membrane</keyword>
<evidence type="ECO:0000313" key="3">
    <source>
        <dbReference type="EMBL" id="KGN38014.1"/>
    </source>
</evidence>
<keyword evidence="2" id="KW-1133">Transmembrane helix</keyword>
<dbReference type="STRING" id="1385521.N803_09520"/>
<evidence type="ECO:0000256" key="1">
    <source>
        <dbReference type="SAM" id="MobiDB-lite"/>
    </source>
</evidence>
<feature type="compositionally biased region" description="Low complexity" evidence="1">
    <location>
        <begin position="218"/>
        <end position="246"/>
    </location>
</feature>
<comment type="caution">
    <text evidence="3">The sequence shown here is derived from an EMBL/GenBank/DDBJ whole genome shotgun (WGS) entry which is preliminary data.</text>
</comment>
<name>A0A0A0JMT5_9MICO</name>
<proteinExistence type="predicted"/>
<keyword evidence="4" id="KW-1185">Reference proteome</keyword>
<evidence type="ECO:0008006" key="5">
    <source>
        <dbReference type="Google" id="ProtNLM"/>
    </source>
</evidence>
<dbReference type="InterPro" id="IPR021454">
    <property type="entry name" value="DUF3105"/>
</dbReference>
<accession>A0A0A0JMT5</accession>
<reference evidence="3 4" key="1">
    <citation type="submission" date="2013-08" db="EMBL/GenBank/DDBJ databases">
        <title>The genome sequence of Knoellia subterranea.</title>
        <authorList>
            <person name="Zhu W."/>
            <person name="Wang G."/>
        </authorList>
    </citation>
    <scope>NUCLEOTIDE SEQUENCE [LARGE SCALE GENOMIC DNA]</scope>
    <source>
        <strain evidence="3 4">KCTC 19937</strain>
    </source>
</reference>
<dbReference type="Pfam" id="PF11303">
    <property type="entry name" value="DUF3105"/>
    <property type="match status" value="1"/>
</dbReference>
<feature type="region of interest" description="Disordered" evidence="1">
    <location>
        <begin position="191"/>
        <end position="246"/>
    </location>
</feature>
<protein>
    <recommendedName>
        <fullName evidence="5">DUF3105 domain-containing protein</fullName>
    </recommendedName>
</protein>
<evidence type="ECO:0000256" key="2">
    <source>
        <dbReference type="SAM" id="Phobius"/>
    </source>
</evidence>
<dbReference type="AlphaFoldDB" id="A0A0A0JMT5"/>
<dbReference type="EMBL" id="AVPK01000003">
    <property type="protein sequence ID" value="KGN38014.1"/>
    <property type="molecule type" value="Genomic_DNA"/>
</dbReference>
<dbReference type="eggNOG" id="COG3415">
    <property type="taxonomic scope" value="Bacteria"/>
</dbReference>
<feature type="transmembrane region" description="Helical" evidence="2">
    <location>
        <begin position="38"/>
        <end position="60"/>
    </location>
</feature>